<dbReference type="Proteomes" id="UP000199495">
    <property type="component" value="Unassembled WGS sequence"/>
</dbReference>
<evidence type="ECO:0000256" key="2">
    <source>
        <dbReference type="ARBA" id="ARBA00022679"/>
    </source>
</evidence>
<reference evidence="3 4" key="1">
    <citation type="submission" date="2016-10" db="EMBL/GenBank/DDBJ databases">
        <authorList>
            <person name="de Groot N.N."/>
        </authorList>
    </citation>
    <scope>NUCLEOTIDE SEQUENCE [LARGE SCALE GENOMIC DNA]</scope>
    <source>
        <strain evidence="3 4">CGMCC 1.10267</strain>
    </source>
</reference>
<dbReference type="InterPro" id="IPR029063">
    <property type="entry name" value="SAM-dependent_MTases_sf"/>
</dbReference>
<evidence type="ECO:0000313" key="4">
    <source>
        <dbReference type="Proteomes" id="UP000199495"/>
    </source>
</evidence>
<keyword evidence="4" id="KW-1185">Reference proteome</keyword>
<dbReference type="GO" id="GO:0016279">
    <property type="term" value="F:protein-lysine N-methyltransferase activity"/>
    <property type="evidence" value="ECO:0007669"/>
    <property type="project" value="TreeGrafter"/>
</dbReference>
<dbReference type="SUPFAM" id="SSF53335">
    <property type="entry name" value="S-adenosyl-L-methionine-dependent methyltransferases"/>
    <property type="match status" value="1"/>
</dbReference>
<dbReference type="AlphaFoldDB" id="A0A1G7U031"/>
<accession>A0A1G7U031</accession>
<keyword evidence="2" id="KW-0808">Transferase</keyword>
<dbReference type="EMBL" id="FNCS01000002">
    <property type="protein sequence ID" value="SDG40896.1"/>
    <property type="molecule type" value="Genomic_DNA"/>
</dbReference>
<sequence>MKPSSAARFIAEHCPVQPVPDLPHIHLHLAVPQSGIWRLAADGEPPYWAWCWPGGLALAHHIAANPEMVEGRPVIDLGTGSGLLAIAAALAGASQVTAIDADPNAIAATTLNAALNTVALTTECRDPLDGPAFENATICVGDLFYAADLALRVTTFLDRCLAASCTIWVGDIGRAALPRNRLTPVSSWTIADFGHGASAPDTPSVVYRYSAIQ</sequence>
<dbReference type="GO" id="GO:0032259">
    <property type="term" value="P:methylation"/>
    <property type="evidence" value="ECO:0007669"/>
    <property type="project" value="UniProtKB-KW"/>
</dbReference>
<proteinExistence type="predicted"/>
<evidence type="ECO:0000256" key="1">
    <source>
        <dbReference type="ARBA" id="ARBA00022603"/>
    </source>
</evidence>
<dbReference type="PANTHER" id="PTHR43648">
    <property type="entry name" value="ELECTRON TRANSFER FLAVOPROTEIN BETA SUBUNIT LYSINE METHYLTRANSFERASE"/>
    <property type="match status" value="1"/>
</dbReference>
<dbReference type="STRING" id="440168.SAMN04487974_102459"/>
<dbReference type="PANTHER" id="PTHR43648:SF1">
    <property type="entry name" value="ELECTRON TRANSFER FLAVOPROTEIN BETA SUBUNIT LYSINE METHYLTRANSFERASE"/>
    <property type="match status" value="1"/>
</dbReference>
<organism evidence="3 4">
    <name type="scientific">Pelagibacterium luteolum</name>
    <dbReference type="NCBI Taxonomy" id="440168"/>
    <lineage>
        <taxon>Bacteria</taxon>
        <taxon>Pseudomonadati</taxon>
        <taxon>Pseudomonadota</taxon>
        <taxon>Alphaproteobacteria</taxon>
        <taxon>Hyphomicrobiales</taxon>
        <taxon>Devosiaceae</taxon>
        <taxon>Pelagibacterium</taxon>
    </lineage>
</organism>
<dbReference type="Gene3D" id="3.40.50.150">
    <property type="entry name" value="Vaccinia Virus protein VP39"/>
    <property type="match status" value="1"/>
</dbReference>
<gene>
    <name evidence="3" type="ORF">SAMN04487974_102459</name>
</gene>
<protein>
    <submittedName>
        <fullName evidence="3">Predicted nicotinamide N-methyase</fullName>
    </submittedName>
</protein>
<dbReference type="InterPro" id="IPR050078">
    <property type="entry name" value="Ribosomal_L11_MeTrfase_PrmA"/>
</dbReference>
<dbReference type="Pfam" id="PF06325">
    <property type="entry name" value="PrmA"/>
    <property type="match status" value="1"/>
</dbReference>
<dbReference type="RefSeq" id="WP_090593475.1">
    <property type="nucleotide sequence ID" value="NZ_FNCS01000002.1"/>
</dbReference>
<keyword evidence="1" id="KW-0489">Methyltransferase</keyword>
<name>A0A1G7U031_9HYPH</name>
<evidence type="ECO:0000313" key="3">
    <source>
        <dbReference type="EMBL" id="SDG40896.1"/>
    </source>
</evidence>
<dbReference type="OrthoDB" id="9794615at2"/>